<evidence type="ECO:0000313" key="2">
    <source>
        <dbReference type="EMBL" id="SHM58760.1"/>
    </source>
</evidence>
<dbReference type="Proteomes" id="UP000184420">
    <property type="component" value="Unassembled WGS sequence"/>
</dbReference>
<proteinExistence type="predicted"/>
<dbReference type="EMBL" id="FRBL01000009">
    <property type="protein sequence ID" value="SHM58760.1"/>
    <property type="molecule type" value="Genomic_DNA"/>
</dbReference>
<sequence>MKILLVFLLLLSHVASGQRAKSADYLRPYYRIPMGPKDIMRDGEVKIFGIILEYKKNKLVDSIQFSKNSSPDFKEWIDKCRKRFQDFPWTDFIPEVENKTDFKIWWTFYFVPDDSTASKHILLPSVAMEKMLLSSYDLLPGNQDQIYVAPPFFVICYPTRYKYVGGCSYTPPDSVKVK</sequence>
<organism evidence="2 3">
    <name type="scientific">Chitinophaga jiangningensis</name>
    <dbReference type="NCBI Taxonomy" id="1419482"/>
    <lineage>
        <taxon>Bacteria</taxon>
        <taxon>Pseudomonadati</taxon>
        <taxon>Bacteroidota</taxon>
        <taxon>Chitinophagia</taxon>
        <taxon>Chitinophagales</taxon>
        <taxon>Chitinophagaceae</taxon>
        <taxon>Chitinophaga</taxon>
    </lineage>
</organism>
<dbReference type="RefSeq" id="WP_073085518.1">
    <property type="nucleotide sequence ID" value="NZ_FRBL01000009.1"/>
</dbReference>
<reference evidence="2 3" key="1">
    <citation type="submission" date="2016-11" db="EMBL/GenBank/DDBJ databases">
        <authorList>
            <person name="Jaros S."/>
            <person name="Januszkiewicz K."/>
            <person name="Wedrychowicz H."/>
        </authorList>
    </citation>
    <scope>NUCLEOTIDE SEQUENCE [LARGE SCALE GENOMIC DNA]</scope>
    <source>
        <strain evidence="2 3">DSM 27406</strain>
    </source>
</reference>
<gene>
    <name evidence="2" type="ORF">SAMN05444266_10997</name>
</gene>
<keyword evidence="1" id="KW-0732">Signal</keyword>
<feature type="signal peptide" evidence="1">
    <location>
        <begin position="1"/>
        <end position="17"/>
    </location>
</feature>
<name>A0A1M7K0B8_9BACT</name>
<dbReference type="AlphaFoldDB" id="A0A1M7K0B8"/>
<protein>
    <recommendedName>
        <fullName evidence="4">TonB protein C-terminal</fullName>
    </recommendedName>
</protein>
<accession>A0A1M7K0B8</accession>
<keyword evidence="3" id="KW-1185">Reference proteome</keyword>
<feature type="chain" id="PRO_5013314543" description="TonB protein C-terminal" evidence="1">
    <location>
        <begin position="18"/>
        <end position="178"/>
    </location>
</feature>
<evidence type="ECO:0000313" key="3">
    <source>
        <dbReference type="Proteomes" id="UP000184420"/>
    </source>
</evidence>
<evidence type="ECO:0000256" key="1">
    <source>
        <dbReference type="SAM" id="SignalP"/>
    </source>
</evidence>
<evidence type="ECO:0008006" key="4">
    <source>
        <dbReference type="Google" id="ProtNLM"/>
    </source>
</evidence>